<evidence type="ECO:0000313" key="3">
    <source>
        <dbReference type="Proteomes" id="UP000265515"/>
    </source>
</evidence>
<gene>
    <name evidence="2" type="ORF">CBR_g58143</name>
</gene>
<accession>A0A388MEV0</accession>
<dbReference type="AlphaFoldDB" id="A0A388MEV0"/>
<dbReference type="Proteomes" id="UP000265515">
    <property type="component" value="Unassembled WGS sequence"/>
</dbReference>
<comment type="caution">
    <text evidence="2">The sequence shown here is derived from an EMBL/GenBank/DDBJ whole genome shotgun (WGS) entry which is preliminary data.</text>
</comment>
<protein>
    <submittedName>
        <fullName evidence="2">Uncharacterized protein</fullName>
    </submittedName>
</protein>
<dbReference type="Gramene" id="GBG93005">
    <property type="protein sequence ID" value="GBG93005"/>
    <property type="gene ID" value="CBR_g58143"/>
</dbReference>
<feature type="compositionally biased region" description="Basic and acidic residues" evidence="1">
    <location>
        <begin position="15"/>
        <end position="28"/>
    </location>
</feature>
<feature type="region of interest" description="Disordered" evidence="1">
    <location>
        <begin position="1"/>
        <end position="40"/>
    </location>
</feature>
<sequence length="95" mass="10661">MSALPIIVKQNSPTNRERELGLDRRETGSLEGDAEEGDSPINRRTLLHNEVLSKSRVAWECSPNWVVCDALRCSGPHARYTDESNESLAWVERPG</sequence>
<proteinExistence type="predicted"/>
<keyword evidence="3" id="KW-1185">Reference proteome</keyword>
<evidence type="ECO:0000313" key="2">
    <source>
        <dbReference type="EMBL" id="GBG93005.1"/>
    </source>
</evidence>
<reference evidence="2 3" key="1">
    <citation type="journal article" date="2018" name="Cell">
        <title>The Chara Genome: Secondary Complexity and Implications for Plant Terrestrialization.</title>
        <authorList>
            <person name="Nishiyama T."/>
            <person name="Sakayama H."/>
            <person name="Vries J.D."/>
            <person name="Buschmann H."/>
            <person name="Saint-Marcoux D."/>
            <person name="Ullrich K.K."/>
            <person name="Haas F.B."/>
            <person name="Vanderstraeten L."/>
            <person name="Becker D."/>
            <person name="Lang D."/>
            <person name="Vosolsobe S."/>
            <person name="Rombauts S."/>
            <person name="Wilhelmsson P.K.I."/>
            <person name="Janitza P."/>
            <person name="Kern R."/>
            <person name="Heyl A."/>
            <person name="Rumpler F."/>
            <person name="Villalobos L.I.A.C."/>
            <person name="Clay J.M."/>
            <person name="Skokan R."/>
            <person name="Toyoda A."/>
            <person name="Suzuki Y."/>
            <person name="Kagoshima H."/>
            <person name="Schijlen E."/>
            <person name="Tajeshwar N."/>
            <person name="Catarino B."/>
            <person name="Hetherington A.J."/>
            <person name="Saltykova A."/>
            <person name="Bonnot C."/>
            <person name="Breuninger H."/>
            <person name="Symeonidi A."/>
            <person name="Radhakrishnan G.V."/>
            <person name="Van Nieuwerburgh F."/>
            <person name="Deforce D."/>
            <person name="Chang C."/>
            <person name="Karol K.G."/>
            <person name="Hedrich R."/>
            <person name="Ulvskov P."/>
            <person name="Glockner G."/>
            <person name="Delwiche C.F."/>
            <person name="Petrasek J."/>
            <person name="Van de Peer Y."/>
            <person name="Friml J."/>
            <person name="Beilby M."/>
            <person name="Dolan L."/>
            <person name="Kohara Y."/>
            <person name="Sugano S."/>
            <person name="Fujiyama A."/>
            <person name="Delaux P.-M."/>
            <person name="Quint M."/>
            <person name="TheiBen G."/>
            <person name="Hagemann M."/>
            <person name="Harholt J."/>
            <person name="Dunand C."/>
            <person name="Zachgo S."/>
            <person name="Langdale J."/>
            <person name="Maumus F."/>
            <person name="Straeten D.V.D."/>
            <person name="Gould S.B."/>
            <person name="Rensing S.A."/>
        </authorList>
    </citation>
    <scope>NUCLEOTIDE SEQUENCE [LARGE SCALE GENOMIC DNA]</scope>
    <source>
        <strain evidence="2 3">S276</strain>
    </source>
</reference>
<name>A0A388MEV0_CHABU</name>
<dbReference type="EMBL" id="BFEA01001197">
    <property type="protein sequence ID" value="GBG93005.1"/>
    <property type="molecule type" value="Genomic_DNA"/>
</dbReference>
<evidence type="ECO:0000256" key="1">
    <source>
        <dbReference type="SAM" id="MobiDB-lite"/>
    </source>
</evidence>
<dbReference type="OrthoDB" id="2020403at2759"/>
<organism evidence="2 3">
    <name type="scientific">Chara braunii</name>
    <name type="common">Braun's stonewort</name>
    <dbReference type="NCBI Taxonomy" id="69332"/>
    <lineage>
        <taxon>Eukaryota</taxon>
        <taxon>Viridiplantae</taxon>
        <taxon>Streptophyta</taxon>
        <taxon>Charophyceae</taxon>
        <taxon>Charales</taxon>
        <taxon>Characeae</taxon>
        <taxon>Chara</taxon>
    </lineage>
</organism>